<feature type="region of interest" description="Disordered" evidence="1">
    <location>
        <begin position="318"/>
        <end position="338"/>
    </location>
</feature>
<keyword evidence="3" id="KW-0489">Methyltransferase</keyword>
<dbReference type="EMBL" id="KZ993202">
    <property type="protein sequence ID" value="RKP05243.1"/>
    <property type="molecule type" value="Genomic_DNA"/>
</dbReference>
<keyword evidence="3" id="KW-0808">Transferase</keyword>
<dbReference type="SUPFAM" id="SSF53335">
    <property type="entry name" value="S-adenosyl-L-methionine-dependent methyltransferases"/>
    <property type="match status" value="3"/>
</dbReference>
<sequence>MTFDVGGCSALPSPPQNGGQLYRWLAPHLDPQASVPAKATVRTLDVVADGVAWIKAAAAAHPSAQHIGCSVSPDAEIEVDLPANCMLLRTDARDAALPFPDRHFDYARLCIPPLWTAIDPVNWVGMLAEVYRVLRPDAWLEVIRPADWAEIPEARRLARWLDEMTSGADARAAECDRIDSALQAAGFAAVQRSTVEAPTSAKKGTAGEAGQQCLQQAWAAISSRLSEVAPVSVKDITNTWHAYHRRLEKSGGTLAVTVWRAQRTQVRILFQGQAAVSNGVADRVSVCGTIGTPASSTHESAPWQGMPFRRATLTAVRASPATSDSGSHTAQLDERASVSSSKLRRRVTIARVVSRLIGGSKKQHEKQPALVDMHDVQDIDALYEAIVIALRGTRAAVLQSPKRVLDVSAGSGAWLKNMAVRHSDTSCIGVDITDAHFSMHLPLPPNCTLSAGNPLDGLAFPDEHFDYVYQCGFALNVPNADIDWDTTCQELYRVLMRGGQIELIETNLCSSGTGPAGKKLNGLVSDLAAKHSLGFGRVSVLNHKLLGAGFTKITRNVRHLRIGNWAGREGACARRYYRLSIERLQPHLEQLGVSAEELAATLHAWEEECESRKNVRLSLFCYLAVRPHEDALTLSSSDSHTPALPVSSLGQYIHKRGGSISKGIRRQFQSLRSSLILSRDAKSRKSGLLQLSAHLIHIMPRSSEENERLERQHIMLLHFLGSLHMAPVTQPARVLDVGTGTGCWAKSMSEEHPSCEVYGCDTDESIMPSLPLLGHGNFQYGDVTSELPFPSSHFDFVYQRDMLLALPAGDSGWPKTCAELCRVVAPKRYVELVETDRLLRSIGPAGEQLNDWLRRLAERYGIKLDAAQQLRRTMRRAGFERVHAQTLPCPHGEWGGRIGLSSKAVYRQFILGLVGCFATIGVQEEELIQALDALDKETEQTKGFINIYICCGRKPVEVALDTTAAPVDSAPPTPVRDTHILLTATYDKPLPKVPDDPDELEQTTASGTHLTLMPDEALLASS</sequence>
<evidence type="ECO:0000313" key="3">
    <source>
        <dbReference type="EMBL" id="RKP05243.1"/>
    </source>
</evidence>
<dbReference type="GO" id="GO:0008168">
    <property type="term" value="F:methyltransferase activity"/>
    <property type="evidence" value="ECO:0007669"/>
    <property type="project" value="UniProtKB-KW"/>
</dbReference>
<dbReference type="PANTHER" id="PTHR43591">
    <property type="entry name" value="METHYLTRANSFERASE"/>
    <property type="match status" value="1"/>
</dbReference>
<dbReference type="Pfam" id="PF13489">
    <property type="entry name" value="Methyltransf_23"/>
    <property type="match status" value="1"/>
</dbReference>
<feature type="region of interest" description="Disordered" evidence="1">
    <location>
        <begin position="988"/>
        <end position="1009"/>
    </location>
</feature>
<feature type="compositionally biased region" description="Polar residues" evidence="1">
    <location>
        <begin position="320"/>
        <end position="330"/>
    </location>
</feature>
<dbReference type="AlphaFoldDB" id="A0A4P9XHR8"/>
<dbReference type="CDD" id="cd02440">
    <property type="entry name" value="AdoMet_MTases"/>
    <property type="match status" value="3"/>
</dbReference>
<dbReference type="OrthoDB" id="184880at2759"/>
<dbReference type="STRING" id="78915.A0A4P9XHR8"/>
<accession>A0A4P9XHR8</accession>
<evidence type="ECO:0000256" key="1">
    <source>
        <dbReference type="SAM" id="MobiDB-lite"/>
    </source>
</evidence>
<evidence type="ECO:0000313" key="4">
    <source>
        <dbReference type="Proteomes" id="UP000271241"/>
    </source>
</evidence>
<dbReference type="Gene3D" id="3.40.50.150">
    <property type="entry name" value="Vaccinia Virus protein VP39"/>
    <property type="match status" value="3"/>
</dbReference>
<dbReference type="Pfam" id="PF13649">
    <property type="entry name" value="Methyltransf_25"/>
    <property type="match status" value="1"/>
</dbReference>
<keyword evidence="4" id="KW-1185">Reference proteome</keyword>
<dbReference type="InterPro" id="IPR029063">
    <property type="entry name" value="SAM-dependent_MTases_sf"/>
</dbReference>
<organism evidence="3 4">
    <name type="scientific">Thamnocephalis sphaerospora</name>
    <dbReference type="NCBI Taxonomy" id="78915"/>
    <lineage>
        <taxon>Eukaryota</taxon>
        <taxon>Fungi</taxon>
        <taxon>Fungi incertae sedis</taxon>
        <taxon>Zoopagomycota</taxon>
        <taxon>Zoopagomycotina</taxon>
        <taxon>Zoopagomycetes</taxon>
        <taxon>Zoopagales</taxon>
        <taxon>Sigmoideomycetaceae</taxon>
        <taxon>Thamnocephalis</taxon>
    </lineage>
</organism>
<protein>
    <submittedName>
        <fullName evidence="3">S-adenosyl-L-methionine-dependent methyltransferase</fullName>
    </submittedName>
</protein>
<dbReference type="PANTHER" id="PTHR43591:SF24">
    <property type="entry name" value="2-METHOXY-6-POLYPRENYL-1,4-BENZOQUINOL METHYLASE, MITOCHONDRIAL"/>
    <property type="match status" value="1"/>
</dbReference>
<evidence type="ECO:0000259" key="2">
    <source>
        <dbReference type="Pfam" id="PF13649"/>
    </source>
</evidence>
<dbReference type="InterPro" id="IPR041698">
    <property type="entry name" value="Methyltransf_25"/>
</dbReference>
<feature type="domain" description="Methyltransferase" evidence="2">
    <location>
        <begin position="404"/>
        <end position="499"/>
    </location>
</feature>
<proteinExistence type="predicted"/>
<name>A0A4P9XHR8_9FUNG</name>
<dbReference type="Proteomes" id="UP000271241">
    <property type="component" value="Unassembled WGS sequence"/>
</dbReference>
<gene>
    <name evidence="3" type="ORF">THASP1DRAFT_32918</name>
</gene>
<dbReference type="GO" id="GO:0032259">
    <property type="term" value="P:methylation"/>
    <property type="evidence" value="ECO:0007669"/>
    <property type="project" value="UniProtKB-KW"/>
</dbReference>
<reference evidence="4" key="1">
    <citation type="journal article" date="2018" name="Nat. Microbiol.">
        <title>Leveraging single-cell genomics to expand the fungal tree of life.</title>
        <authorList>
            <person name="Ahrendt S.R."/>
            <person name="Quandt C.A."/>
            <person name="Ciobanu D."/>
            <person name="Clum A."/>
            <person name="Salamov A."/>
            <person name="Andreopoulos B."/>
            <person name="Cheng J.F."/>
            <person name="Woyke T."/>
            <person name="Pelin A."/>
            <person name="Henrissat B."/>
            <person name="Reynolds N.K."/>
            <person name="Benny G.L."/>
            <person name="Smith M.E."/>
            <person name="James T.Y."/>
            <person name="Grigoriev I.V."/>
        </authorList>
    </citation>
    <scope>NUCLEOTIDE SEQUENCE [LARGE SCALE GENOMIC DNA]</scope>
    <source>
        <strain evidence="4">RSA 1356</strain>
    </source>
</reference>